<dbReference type="SUPFAM" id="SSF50969">
    <property type="entry name" value="YVTN repeat-like/Quinoprotein amine dehydrogenase"/>
    <property type="match status" value="1"/>
</dbReference>
<gene>
    <name evidence="1" type="ORF">AS030_22170</name>
</gene>
<accession>A0A0V8IRI2</accession>
<dbReference type="RefSeq" id="WP_061975849.1">
    <property type="nucleotide sequence ID" value="NZ_FMAV01000008.1"/>
</dbReference>
<name>A0A0V8IRI2_9BACL</name>
<evidence type="ECO:0000313" key="1">
    <source>
        <dbReference type="EMBL" id="KSU77374.1"/>
    </source>
</evidence>
<dbReference type="OrthoDB" id="2867711at2"/>
<reference evidence="1 2" key="1">
    <citation type="journal article" date="2014" name="Antonie Van Leeuwenhoek">
        <title>Fictibacillus enclensis sp. nov., isolated from marine sediment.</title>
        <authorList>
            <person name="Dastager S.G."/>
            <person name="Mawlankar R."/>
            <person name="Srinivasan K."/>
            <person name="Tang S.K."/>
            <person name="Lee J.C."/>
            <person name="Ramana V.V."/>
            <person name="Shouche Y.S."/>
        </authorList>
    </citation>
    <scope>NUCLEOTIDE SEQUENCE [LARGE SCALE GENOMIC DNA]</scope>
    <source>
        <strain evidence="1 2">NIO-1003</strain>
    </source>
</reference>
<protein>
    <submittedName>
        <fullName evidence="1">Uncharacterized protein</fullName>
    </submittedName>
</protein>
<sequence>MAKMFSLSANESDIKELLYVSNDPDTAGNSSTLQWNDPQTYIDVYKDNHKNYWVSQVEGTKLRRHTIYTHNHETKKRLCHPVNGRPNFYEFEDSVVVACEGDGSKGSILIFSKDDPELLKEWKVNGYLWEVEKNNGTLYVSCYIVEEDQAVLYIIKGDKKKRVNLGKNIAPTDILCIGEEVYISAAPILNGDPKKIIVLNNKEKVIREYPLSISPRALYHVENEIMVYELDLATGKSEKIVYVDLNTGQQITHTIPNSQVVECTSSSLSLLQQDSKTLFTWDHCNRKIVCSKKIS</sequence>
<dbReference type="AlphaFoldDB" id="A0A0V8IRI2"/>
<evidence type="ECO:0000313" key="2">
    <source>
        <dbReference type="Proteomes" id="UP000054099"/>
    </source>
</evidence>
<dbReference type="InterPro" id="IPR011044">
    <property type="entry name" value="Quino_amine_DH_bsu"/>
</dbReference>
<dbReference type="Proteomes" id="UP000054099">
    <property type="component" value="Unassembled WGS sequence"/>
</dbReference>
<keyword evidence="2" id="KW-1185">Reference proteome</keyword>
<dbReference type="EMBL" id="LNQN01000010">
    <property type="protein sequence ID" value="KSU77374.1"/>
    <property type="molecule type" value="Genomic_DNA"/>
</dbReference>
<organism evidence="1 2">
    <name type="scientific">Fictibacillus enclensis</name>
    <dbReference type="NCBI Taxonomy" id="1017270"/>
    <lineage>
        <taxon>Bacteria</taxon>
        <taxon>Bacillati</taxon>
        <taxon>Bacillota</taxon>
        <taxon>Bacilli</taxon>
        <taxon>Bacillales</taxon>
        <taxon>Fictibacillaceae</taxon>
        <taxon>Fictibacillus</taxon>
    </lineage>
</organism>
<comment type="caution">
    <text evidence="1">The sequence shown here is derived from an EMBL/GenBank/DDBJ whole genome shotgun (WGS) entry which is preliminary data.</text>
</comment>
<proteinExistence type="predicted"/>